<dbReference type="InterPro" id="IPR003097">
    <property type="entry name" value="CysJ-like_FAD-binding"/>
</dbReference>
<dbReference type="GO" id="GO:0050660">
    <property type="term" value="F:flavin adenine dinucleotide binding"/>
    <property type="evidence" value="ECO:0007669"/>
    <property type="project" value="TreeGrafter"/>
</dbReference>
<evidence type="ECO:0000256" key="4">
    <source>
        <dbReference type="ARBA" id="ARBA00023002"/>
    </source>
</evidence>
<evidence type="ECO:0000313" key="6">
    <source>
        <dbReference type="EMBL" id="VDM25681.1"/>
    </source>
</evidence>
<feature type="domain" description="Sulfite reductase [NADPH] flavoprotein alpha-component-like FAD-binding" evidence="5">
    <location>
        <begin position="42"/>
        <end position="197"/>
    </location>
</feature>
<reference evidence="6 7" key="2">
    <citation type="submission" date="2018-11" db="EMBL/GenBank/DDBJ databases">
        <authorList>
            <consortium name="Pathogen Informatics"/>
        </authorList>
    </citation>
    <scope>NUCLEOTIDE SEQUENCE [LARGE SCALE GENOMIC DNA]</scope>
</reference>
<dbReference type="Pfam" id="PF00667">
    <property type="entry name" value="FAD_binding_1"/>
    <property type="match status" value="1"/>
</dbReference>
<keyword evidence="3" id="KW-0274">FAD</keyword>
<dbReference type="GO" id="GO:0010181">
    <property type="term" value="F:FMN binding"/>
    <property type="evidence" value="ECO:0007669"/>
    <property type="project" value="TreeGrafter"/>
</dbReference>
<keyword evidence="4" id="KW-0560">Oxidoreductase</keyword>
<dbReference type="OrthoDB" id="1856718at2759"/>
<dbReference type="GO" id="GO:0009086">
    <property type="term" value="P:methionine biosynthetic process"/>
    <property type="evidence" value="ECO:0007669"/>
    <property type="project" value="TreeGrafter"/>
</dbReference>
<dbReference type="STRING" id="6205.A0A0R3WVM8"/>
<name>A0A0R3WVM8_HYDTA</name>
<evidence type="ECO:0000256" key="1">
    <source>
        <dbReference type="ARBA" id="ARBA00001974"/>
    </source>
</evidence>
<dbReference type="InterPro" id="IPR017938">
    <property type="entry name" value="Riboflavin_synthase-like_b-brl"/>
</dbReference>
<evidence type="ECO:0000256" key="3">
    <source>
        <dbReference type="ARBA" id="ARBA00022827"/>
    </source>
</evidence>
<evidence type="ECO:0000313" key="7">
    <source>
        <dbReference type="Proteomes" id="UP000274429"/>
    </source>
</evidence>
<gene>
    <name evidence="6" type="ORF">TTAC_LOCUS4802</name>
</gene>
<comment type="cofactor">
    <cofactor evidence="1">
        <name>FAD</name>
        <dbReference type="ChEBI" id="CHEBI:57692"/>
    </cofactor>
</comment>
<dbReference type="PANTHER" id="PTHR19384:SF84">
    <property type="entry name" value="METHIONINE SYNTHASE REDUCTASE"/>
    <property type="match status" value="1"/>
</dbReference>
<dbReference type="PANTHER" id="PTHR19384">
    <property type="entry name" value="NITRIC OXIDE SYNTHASE-RELATED"/>
    <property type="match status" value="1"/>
</dbReference>
<evidence type="ECO:0000313" key="8">
    <source>
        <dbReference type="WBParaSite" id="TTAC_0000481801-mRNA-1"/>
    </source>
</evidence>
<dbReference type="Proteomes" id="UP000274429">
    <property type="component" value="Unassembled WGS sequence"/>
</dbReference>
<keyword evidence="7" id="KW-1185">Reference proteome</keyword>
<dbReference type="GO" id="GO:0005829">
    <property type="term" value="C:cytosol"/>
    <property type="evidence" value="ECO:0007669"/>
    <property type="project" value="TreeGrafter"/>
</dbReference>
<dbReference type="EMBL" id="UYWX01005380">
    <property type="protein sequence ID" value="VDM25681.1"/>
    <property type="molecule type" value="Genomic_DNA"/>
</dbReference>
<dbReference type="WBParaSite" id="TTAC_0000481801-mRNA-1">
    <property type="protein sequence ID" value="TTAC_0000481801-mRNA-1"/>
    <property type="gene ID" value="TTAC_0000481801"/>
</dbReference>
<dbReference type="InterPro" id="IPR023173">
    <property type="entry name" value="NADPH_Cyt_P450_Rdtase_alpha"/>
</dbReference>
<evidence type="ECO:0000256" key="2">
    <source>
        <dbReference type="ARBA" id="ARBA00022630"/>
    </source>
</evidence>
<dbReference type="SUPFAM" id="SSF63380">
    <property type="entry name" value="Riboflavin synthase domain-like"/>
    <property type="match status" value="1"/>
</dbReference>
<proteinExistence type="predicted"/>
<sequence length="200" mass="22282">MNVFRYRAVPCESGSAGVVICPLDLLNGTCKADCYSRVSLRLKDGDKLPYRPGDSVDLFACNNEADVSWLLRRMDGKVSPDQFLILKHNLASRKSSPGGPPVDIPITPRFIIRHHLELHSLASRKTIRLLATCCSNEDEKRILLKMGTREGAQLYDKLIKKTSATIMDLLTTFSSCSPSLETMLELFPPLAARPYSLIDE</sequence>
<accession>A0A0R3WVM8</accession>
<keyword evidence="2" id="KW-0285">Flavoprotein</keyword>
<evidence type="ECO:0000259" key="5">
    <source>
        <dbReference type="Pfam" id="PF00667"/>
    </source>
</evidence>
<protein>
    <submittedName>
        <fullName evidence="8">FAD_binding_1 domain-containing protein</fullName>
    </submittedName>
</protein>
<dbReference type="GO" id="GO:0050667">
    <property type="term" value="P:homocysteine metabolic process"/>
    <property type="evidence" value="ECO:0007669"/>
    <property type="project" value="TreeGrafter"/>
</dbReference>
<organism evidence="8">
    <name type="scientific">Hydatigena taeniaeformis</name>
    <name type="common">Feline tapeworm</name>
    <name type="synonym">Taenia taeniaeformis</name>
    <dbReference type="NCBI Taxonomy" id="6205"/>
    <lineage>
        <taxon>Eukaryota</taxon>
        <taxon>Metazoa</taxon>
        <taxon>Spiralia</taxon>
        <taxon>Lophotrochozoa</taxon>
        <taxon>Platyhelminthes</taxon>
        <taxon>Cestoda</taxon>
        <taxon>Eucestoda</taxon>
        <taxon>Cyclophyllidea</taxon>
        <taxon>Taeniidae</taxon>
        <taxon>Hydatigera</taxon>
    </lineage>
</organism>
<dbReference type="Gene3D" id="1.20.990.10">
    <property type="entry name" value="NADPH-cytochrome p450 Reductase, Chain A, domain 3"/>
    <property type="match status" value="1"/>
</dbReference>
<dbReference type="AlphaFoldDB" id="A0A0R3WVM8"/>
<reference evidence="8" key="1">
    <citation type="submission" date="2017-02" db="UniProtKB">
        <authorList>
            <consortium name="WormBaseParasite"/>
        </authorList>
    </citation>
    <scope>IDENTIFICATION</scope>
</reference>
<dbReference type="GO" id="GO:0030586">
    <property type="term" value="F:[methionine synthase] reductase (NADPH) activity"/>
    <property type="evidence" value="ECO:0007669"/>
    <property type="project" value="TreeGrafter"/>
</dbReference>